<dbReference type="PRINTS" id="PR00264">
    <property type="entry name" value="INTERLEUKIN1"/>
</dbReference>
<evidence type="ECO:0000256" key="7">
    <source>
        <dbReference type="ARBA" id="ARBA00034096"/>
    </source>
</evidence>
<dbReference type="PANTHER" id="PTHR10078">
    <property type="entry name" value="INTERLEUKIN-1 FAMILY MEMBER"/>
    <property type="match status" value="1"/>
</dbReference>
<keyword evidence="4" id="KW-0732">Signal</keyword>
<comment type="subcellular location">
    <subcellularLocation>
        <location evidence="1 8">Secreted</location>
    </subcellularLocation>
</comment>
<dbReference type="GO" id="GO:0005149">
    <property type="term" value="F:interleukin-1 receptor binding"/>
    <property type="evidence" value="ECO:0007669"/>
    <property type="project" value="UniProtKB-UniRule"/>
</dbReference>
<accession>A0A6J1UF96</accession>
<dbReference type="GO" id="GO:0005615">
    <property type="term" value="C:extracellular space"/>
    <property type="evidence" value="ECO:0007669"/>
    <property type="project" value="InterPro"/>
</dbReference>
<dbReference type="RefSeq" id="XP_026527154.1">
    <property type="nucleotide sequence ID" value="XM_026671369.1"/>
</dbReference>
<gene>
    <name evidence="10 11 12" type="primary">LOC113414467</name>
</gene>
<evidence type="ECO:0000256" key="6">
    <source>
        <dbReference type="ARBA" id="ARBA00023180"/>
    </source>
</evidence>
<comment type="function">
    <text evidence="7">Anti-inflammatory antagonist of interleukin-1 family of proinflammatory cytokines such as interleukin-1beta/IL1B and interleukin-1alpha/IL1A. Protects from immune dysregulation and uncontrolled systemic inflammation triggered by IL1 for a range of innate stimulatory agents such as pathogens.</text>
</comment>
<dbReference type="PANTHER" id="PTHR10078:SF28">
    <property type="entry name" value="INTERLEUKIN-1 RECEPTOR ANTAGONIST PROTEIN"/>
    <property type="match status" value="1"/>
</dbReference>
<dbReference type="GeneID" id="113414467"/>
<keyword evidence="6" id="KW-0325">Glycoprotein</keyword>
<dbReference type="GO" id="GO:0005125">
    <property type="term" value="F:cytokine activity"/>
    <property type="evidence" value="ECO:0007669"/>
    <property type="project" value="UniProtKB-UniRule"/>
</dbReference>
<keyword evidence="3 8" id="KW-0964">Secreted</keyword>
<dbReference type="SMART" id="SM00125">
    <property type="entry name" value="IL1"/>
    <property type="match status" value="1"/>
</dbReference>
<dbReference type="PROSITE" id="PS00253">
    <property type="entry name" value="INTERLEUKIN_1"/>
    <property type="match status" value="1"/>
</dbReference>
<dbReference type="KEGG" id="nss:113414467"/>
<evidence type="ECO:0000256" key="8">
    <source>
        <dbReference type="RuleBase" id="RU003753"/>
    </source>
</evidence>
<evidence type="ECO:0000256" key="5">
    <source>
        <dbReference type="ARBA" id="ARBA00023157"/>
    </source>
</evidence>
<evidence type="ECO:0000256" key="2">
    <source>
        <dbReference type="ARBA" id="ARBA00010448"/>
    </source>
</evidence>
<dbReference type="RefSeq" id="XP_026527153.1">
    <property type="nucleotide sequence ID" value="XM_026671368.1"/>
</dbReference>
<dbReference type="AlphaFoldDB" id="A0A6J1UF96"/>
<proteinExistence type="inferred from homology"/>
<dbReference type="PRINTS" id="PR01360">
    <property type="entry name" value="INTRLEUKIN1X"/>
</dbReference>
<dbReference type="GO" id="GO:0071222">
    <property type="term" value="P:cellular response to lipopolysaccharide"/>
    <property type="evidence" value="ECO:0007669"/>
    <property type="project" value="TreeGrafter"/>
</dbReference>
<comment type="similarity">
    <text evidence="2 8">Belongs to the IL-1 family.</text>
</comment>
<evidence type="ECO:0000256" key="1">
    <source>
        <dbReference type="ARBA" id="ARBA00004613"/>
    </source>
</evidence>
<reference evidence="10 11" key="1">
    <citation type="submission" date="2025-04" db="UniProtKB">
        <authorList>
            <consortium name="RefSeq"/>
        </authorList>
    </citation>
    <scope>IDENTIFICATION</scope>
</reference>
<dbReference type="GO" id="GO:0019221">
    <property type="term" value="P:cytokine-mediated signaling pathway"/>
    <property type="evidence" value="ECO:0007669"/>
    <property type="project" value="TreeGrafter"/>
</dbReference>
<dbReference type="InterPro" id="IPR000975">
    <property type="entry name" value="IL-1_fam"/>
</dbReference>
<evidence type="ECO:0000313" key="12">
    <source>
        <dbReference type="RefSeq" id="XP_026527154.1"/>
    </source>
</evidence>
<dbReference type="InterPro" id="IPR003297">
    <property type="entry name" value="IL-1RA/IL-36"/>
</dbReference>
<dbReference type="SUPFAM" id="SSF50353">
    <property type="entry name" value="Cytokine"/>
    <property type="match status" value="1"/>
</dbReference>
<dbReference type="GO" id="GO:0002437">
    <property type="term" value="P:inflammatory response to antigenic stimulus"/>
    <property type="evidence" value="ECO:0007669"/>
    <property type="project" value="TreeGrafter"/>
</dbReference>
<evidence type="ECO:0000256" key="3">
    <source>
        <dbReference type="ARBA" id="ARBA00022525"/>
    </source>
</evidence>
<sequence>MELQKRTVDEELKDLFHEFKDKEAMNDPWSFRMWDFDQKYFFFDNNVLIAAPLYSMLPEQLMAVVPNDNLDFRNRPIFMGLTGKTKALCCLKSVTGEPQLVILEKNIMDFYRDTEELKDFSFYVVTAPNKSNCWFESAAFPGWFISTSIHPNMPVGLCKGGGTDIMLFHFEKVASTPK</sequence>
<dbReference type="Pfam" id="PF00340">
    <property type="entry name" value="IL1"/>
    <property type="match status" value="1"/>
</dbReference>
<organism evidence="9 11">
    <name type="scientific">Notechis scutatus</name>
    <name type="common">mainland tiger snake</name>
    <dbReference type="NCBI Taxonomy" id="8663"/>
    <lineage>
        <taxon>Eukaryota</taxon>
        <taxon>Metazoa</taxon>
        <taxon>Chordata</taxon>
        <taxon>Craniata</taxon>
        <taxon>Vertebrata</taxon>
        <taxon>Euteleostomi</taxon>
        <taxon>Lepidosauria</taxon>
        <taxon>Squamata</taxon>
        <taxon>Bifurcata</taxon>
        <taxon>Unidentata</taxon>
        <taxon>Episquamata</taxon>
        <taxon>Toxicofera</taxon>
        <taxon>Serpentes</taxon>
        <taxon>Colubroidea</taxon>
        <taxon>Elapidae</taxon>
        <taxon>Hydrophiinae</taxon>
        <taxon>Notechis</taxon>
    </lineage>
</organism>
<protein>
    <recommendedName>
        <fullName evidence="8">Interleukin-1</fullName>
    </recommendedName>
</protein>
<dbReference type="InterPro" id="IPR020877">
    <property type="entry name" value="IL-1_CS"/>
</dbReference>
<name>A0A6J1UF96_9SAUR</name>
<evidence type="ECO:0000313" key="11">
    <source>
        <dbReference type="RefSeq" id="XP_026527153.1"/>
    </source>
</evidence>
<evidence type="ECO:0000256" key="4">
    <source>
        <dbReference type="ARBA" id="ARBA00022729"/>
    </source>
</evidence>
<dbReference type="Gene3D" id="2.80.10.50">
    <property type="match status" value="1"/>
</dbReference>
<dbReference type="InterPro" id="IPR008996">
    <property type="entry name" value="IL1/FGF"/>
</dbReference>
<dbReference type="Proteomes" id="UP000504612">
    <property type="component" value="Unplaced"/>
</dbReference>
<evidence type="ECO:0000313" key="10">
    <source>
        <dbReference type="RefSeq" id="XP_026527152.1"/>
    </source>
</evidence>
<keyword evidence="5" id="KW-1015">Disulfide bond</keyword>
<evidence type="ECO:0000313" key="9">
    <source>
        <dbReference type="Proteomes" id="UP000504612"/>
    </source>
</evidence>
<dbReference type="RefSeq" id="XP_026527152.1">
    <property type="nucleotide sequence ID" value="XM_026671367.1"/>
</dbReference>
<keyword evidence="9" id="KW-1185">Reference proteome</keyword>
<dbReference type="GO" id="GO:0010628">
    <property type="term" value="P:positive regulation of gene expression"/>
    <property type="evidence" value="ECO:0007669"/>
    <property type="project" value="TreeGrafter"/>
</dbReference>